<sequence>MASSRGSTALETVLRQLGVEGADKIVDALLPPPSAPGRRTNLSNARLACRALTSFLDSGVRKLYFNVRLDGTPRQVPRLERWERVKSLELVLHPVADEEEDDGNADVREELHSLMLLPLRVQSPEALQRITTLAVRWEPAFIGMGVAEPSLQQSVPPLAISMLAQYLPSLKELNLDLPINTVLFYNWQHMYESLAALPHLDSLRLTSCEALHGIAALAPRLKRLRLSPTYICSSMAVPPAAVAQLGQLTALTHLGVAHGRFETGTLRDLLSTLPAGKPEFRLALAHIPTSPGGSWTSEFRAGRMRELSFQGKIGDLAAAAAGIILPSLGLGDRLGLLHLVSISLQGEPLGQAALAPLQGLLGRCDRVQLGALGLARSPAAAPVAQALALFGPPQSVVWDVHFGYYSKVQFPAAPPAPAAAAAPAAVPAPSAPAEHAAAGPVAAAAAAAPPVPLPAPADVLQRAVDRLAAAHVGQPIAAAAPHFARVLLARGAGVRLLAQAPSGILDWLNELARGHAPAGSPPDYKAVGAVRVLPSASAVLLTHSEAPGALEALAAAAAAAASGQPGFFQLVGLGTEVTRADPARALSPEISKAVEEALLAGAGHGAAALLEWVVGFTAFLKSLPEPQGLDTDF</sequence>
<name>A0A835YAR1_9CHLO</name>
<protein>
    <submittedName>
        <fullName evidence="2">Uncharacterized protein</fullName>
    </submittedName>
</protein>
<reference evidence="2" key="1">
    <citation type="journal article" date="2020" name="bioRxiv">
        <title>Comparative genomics of Chlamydomonas.</title>
        <authorList>
            <person name="Craig R.J."/>
            <person name="Hasan A.R."/>
            <person name="Ness R.W."/>
            <person name="Keightley P.D."/>
        </authorList>
    </citation>
    <scope>NUCLEOTIDE SEQUENCE</scope>
    <source>
        <strain evidence="2">CCAP 11/70</strain>
    </source>
</reference>
<dbReference type="GO" id="GO:0005930">
    <property type="term" value="C:axoneme"/>
    <property type="evidence" value="ECO:0007669"/>
    <property type="project" value="UniProtKB-SubCell"/>
</dbReference>
<dbReference type="SUPFAM" id="SSF52047">
    <property type="entry name" value="RNI-like"/>
    <property type="match status" value="1"/>
</dbReference>
<gene>
    <name evidence="2" type="ORF">HYH03_003798</name>
</gene>
<dbReference type="AlphaFoldDB" id="A0A835YAR1"/>
<evidence type="ECO:0000313" key="2">
    <source>
        <dbReference type="EMBL" id="KAG2498037.1"/>
    </source>
</evidence>
<evidence type="ECO:0000313" key="3">
    <source>
        <dbReference type="Proteomes" id="UP000612055"/>
    </source>
</evidence>
<evidence type="ECO:0000256" key="1">
    <source>
        <dbReference type="ARBA" id="ARBA00004430"/>
    </source>
</evidence>
<dbReference type="EMBL" id="JAEHOE010000011">
    <property type="protein sequence ID" value="KAG2498037.1"/>
    <property type="molecule type" value="Genomic_DNA"/>
</dbReference>
<keyword evidence="3" id="KW-1185">Reference proteome</keyword>
<comment type="caution">
    <text evidence="2">The sequence shown here is derived from an EMBL/GenBank/DDBJ whole genome shotgun (WGS) entry which is preliminary data.</text>
</comment>
<dbReference type="InterPro" id="IPR032675">
    <property type="entry name" value="LRR_dom_sf"/>
</dbReference>
<organism evidence="2 3">
    <name type="scientific">Edaphochlamys debaryana</name>
    <dbReference type="NCBI Taxonomy" id="47281"/>
    <lineage>
        <taxon>Eukaryota</taxon>
        <taxon>Viridiplantae</taxon>
        <taxon>Chlorophyta</taxon>
        <taxon>core chlorophytes</taxon>
        <taxon>Chlorophyceae</taxon>
        <taxon>CS clade</taxon>
        <taxon>Chlamydomonadales</taxon>
        <taxon>Chlamydomonadales incertae sedis</taxon>
        <taxon>Edaphochlamys</taxon>
    </lineage>
</organism>
<dbReference type="Proteomes" id="UP000612055">
    <property type="component" value="Unassembled WGS sequence"/>
</dbReference>
<accession>A0A835YAR1</accession>
<dbReference type="OrthoDB" id="550061at2759"/>
<comment type="subcellular location">
    <subcellularLocation>
        <location evidence="1">Cytoplasm</location>
        <location evidence="1">Cytoskeleton</location>
        <location evidence="1">Cilium axoneme</location>
    </subcellularLocation>
</comment>
<dbReference type="Gene3D" id="3.80.10.10">
    <property type="entry name" value="Ribonuclease Inhibitor"/>
    <property type="match status" value="1"/>
</dbReference>
<proteinExistence type="predicted"/>